<proteinExistence type="predicted"/>
<feature type="compositionally biased region" description="Basic and acidic residues" evidence="1">
    <location>
        <begin position="62"/>
        <end position="121"/>
    </location>
</feature>
<dbReference type="Proteomes" id="UP000646745">
    <property type="component" value="Unassembled WGS sequence"/>
</dbReference>
<protein>
    <recommendedName>
        <fullName evidence="3">DUF4396 domain-containing protein</fullName>
    </recommendedName>
</protein>
<evidence type="ECO:0000313" key="5">
    <source>
        <dbReference type="Proteomes" id="UP000646745"/>
    </source>
</evidence>
<gene>
    <name evidence="4" type="ORF">GCM10009038_13510</name>
</gene>
<dbReference type="EMBL" id="BMZI01000003">
    <property type="protein sequence ID" value="GHB16331.1"/>
    <property type="molecule type" value="Genomic_DNA"/>
</dbReference>
<dbReference type="Pfam" id="PF14342">
    <property type="entry name" value="DUF4396"/>
    <property type="match status" value="1"/>
</dbReference>
<keyword evidence="5" id="KW-1185">Reference proteome</keyword>
<organism evidence="4 5">
    <name type="scientific">Salinicola rhizosphaerae</name>
    <dbReference type="NCBI Taxonomy" id="1443141"/>
    <lineage>
        <taxon>Bacteria</taxon>
        <taxon>Pseudomonadati</taxon>
        <taxon>Pseudomonadota</taxon>
        <taxon>Gammaproteobacteria</taxon>
        <taxon>Oceanospirillales</taxon>
        <taxon>Halomonadaceae</taxon>
        <taxon>Salinicola</taxon>
    </lineage>
</organism>
<evidence type="ECO:0000313" key="4">
    <source>
        <dbReference type="EMBL" id="GHB16331.1"/>
    </source>
</evidence>
<name>A0ABQ3DUQ1_9GAMM</name>
<feature type="region of interest" description="Disordered" evidence="1">
    <location>
        <begin position="62"/>
        <end position="136"/>
    </location>
</feature>
<feature type="domain" description="DUF4396" evidence="3">
    <location>
        <begin position="140"/>
        <end position="281"/>
    </location>
</feature>
<feature type="transmembrane region" description="Helical" evidence="2">
    <location>
        <begin position="177"/>
        <end position="200"/>
    </location>
</feature>
<evidence type="ECO:0000259" key="3">
    <source>
        <dbReference type="Pfam" id="PF14342"/>
    </source>
</evidence>
<feature type="transmembrane region" description="Helical" evidence="2">
    <location>
        <begin position="253"/>
        <end position="276"/>
    </location>
</feature>
<feature type="transmembrane region" description="Helical" evidence="2">
    <location>
        <begin position="6"/>
        <end position="24"/>
    </location>
</feature>
<evidence type="ECO:0000256" key="2">
    <source>
        <dbReference type="SAM" id="Phobius"/>
    </source>
</evidence>
<dbReference type="RefSeq" id="WP_229808968.1">
    <property type="nucleotide sequence ID" value="NZ_BMZI01000003.1"/>
</dbReference>
<feature type="transmembrane region" description="Helical" evidence="2">
    <location>
        <begin position="221"/>
        <end position="241"/>
    </location>
</feature>
<feature type="transmembrane region" description="Helical" evidence="2">
    <location>
        <begin position="36"/>
        <end position="53"/>
    </location>
</feature>
<accession>A0ABQ3DUQ1</accession>
<keyword evidence="2" id="KW-1133">Transmembrane helix</keyword>
<dbReference type="InterPro" id="IPR025509">
    <property type="entry name" value="DUF4396"/>
</dbReference>
<keyword evidence="2" id="KW-0812">Transmembrane</keyword>
<keyword evidence="2" id="KW-0472">Membrane</keyword>
<comment type="caution">
    <text evidence="4">The sequence shown here is derived from an EMBL/GenBank/DDBJ whole genome shotgun (WGS) entry which is preliminary data.</text>
</comment>
<reference evidence="5" key="1">
    <citation type="journal article" date="2019" name="Int. J. Syst. Evol. Microbiol.">
        <title>The Global Catalogue of Microorganisms (GCM) 10K type strain sequencing project: providing services to taxonomists for standard genome sequencing and annotation.</title>
        <authorList>
            <consortium name="The Broad Institute Genomics Platform"/>
            <consortium name="The Broad Institute Genome Sequencing Center for Infectious Disease"/>
            <person name="Wu L."/>
            <person name="Ma J."/>
        </authorList>
    </citation>
    <scope>NUCLEOTIDE SEQUENCE [LARGE SCALE GENOMIC DNA]</scope>
    <source>
        <strain evidence="5">KCTC 32998</strain>
    </source>
</reference>
<sequence>MLTFWSWIFLLLGIATAIAIAIDVSKRPQPMAVMNVTWPITGLYMPLVGWWAYLKMGRAPLKSEQHGGHQGHQHADHEHESRGHDAHDHGPHQENSHHGDSRRDGSDHQGSHHEGSQHEGSQHPGHGSHAHHHGGDKPKWQSVFVGVTHCGGGCTLGDSVAAPIVALTGFTVLGSTLLGHFVGAFIGAYLFGLAFQILPAMEMGEKNLARAFVNAVKADTVSLVAFEIGMFAWLTIAFLLILPQEPPVASATYWFMMQIAMLIGFATSYPANWWLISRGIKHGM</sequence>
<evidence type="ECO:0000256" key="1">
    <source>
        <dbReference type="SAM" id="MobiDB-lite"/>
    </source>
</evidence>